<proteinExistence type="predicted"/>
<accession>A0ABS0F816</accession>
<protein>
    <submittedName>
        <fullName evidence="3">PorT family protein</fullName>
    </submittedName>
</protein>
<keyword evidence="1" id="KW-0732">Signal</keyword>
<dbReference type="Pfam" id="PF13568">
    <property type="entry name" value="OMP_b-brl_2"/>
    <property type="match status" value="1"/>
</dbReference>
<keyword evidence="4" id="KW-1185">Reference proteome</keyword>
<evidence type="ECO:0000256" key="1">
    <source>
        <dbReference type="SAM" id="SignalP"/>
    </source>
</evidence>
<dbReference type="Proteomes" id="UP000660070">
    <property type="component" value="Unassembled WGS sequence"/>
</dbReference>
<dbReference type="RefSeq" id="WP_196078405.1">
    <property type="nucleotide sequence ID" value="NZ_JADPVI010000001.1"/>
</dbReference>
<dbReference type="EMBL" id="JADPVI010000001">
    <property type="protein sequence ID" value="MBF8455842.1"/>
    <property type="molecule type" value="Genomic_DNA"/>
</dbReference>
<dbReference type="SUPFAM" id="SSF56925">
    <property type="entry name" value="OMPA-like"/>
    <property type="match status" value="1"/>
</dbReference>
<comment type="caution">
    <text evidence="3">The sequence shown here is derived from an EMBL/GenBank/DDBJ whole genome shotgun (WGS) entry which is preliminary data.</text>
</comment>
<dbReference type="InterPro" id="IPR011250">
    <property type="entry name" value="OMP/PagP_B-barrel"/>
</dbReference>
<feature type="signal peptide" evidence="1">
    <location>
        <begin position="1"/>
        <end position="18"/>
    </location>
</feature>
<organism evidence="3 4">
    <name type="scientific">Kaistella gelatinilytica</name>
    <dbReference type="NCBI Taxonomy" id="2787636"/>
    <lineage>
        <taxon>Bacteria</taxon>
        <taxon>Pseudomonadati</taxon>
        <taxon>Bacteroidota</taxon>
        <taxon>Flavobacteriia</taxon>
        <taxon>Flavobacteriales</taxon>
        <taxon>Weeksellaceae</taxon>
        <taxon>Chryseobacterium group</taxon>
        <taxon>Kaistella</taxon>
    </lineage>
</organism>
<evidence type="ECO:0000313" key="3">
    <source>
        <dbReference type="EMBL" id="MBF8455842.1"/>
    </source>
</evidence>
<evidence type="ECO:0000313" key="4">
    <source>
        <dbReference type="Proteomes" id="UP000660070"/>
    </source>
</evidence>
<sequence length="185" mass="19367">MKKVFLVGAIALFGAMNAQTFGLKAGMNVSSVSESGTKSKVGFYGGVLMNAPIASSFSIQPEVLYSGKGFKVDSGIGDVTGNLDYISIPVMIQYNVVPQFYLEAGPEFSFLISANAKGGGASVDVKDSFNGFDVGVGLGAGYYFIPSVGINARYVAGFTDIVKNNPGSSVKNGVFQVGLTYKFMK</sequence>
<reference evidence="3 4" key="1">
    <citation type="submission" date="2020-11" db="EMBL/GenBank/DDBJ databases">
        <title>Kaistella gelatinilytica sp. nov., a flavobacterium isolated from Antarctic Soil.</title>
        <authorList>
            <person name="Li J."/>
        </authorList>
    </citation>
    <scope>NUCLEOTIDE SEQUENCE [LARGE SCALE GENOMIC DNA]</scope>
    <source>
        <strain evidence="3 4">G5-32</strain>
    </source>
</reference>
<name>A0ABS0F816_9FLAO</name>
<feature type="domain" description="Outer membrane protein beta-barrel" evidence="2">
    <location>
        <begin position="20"/>
        <end position="161"/>
    </location>
</feature>
<gene>
    <name evidence="3" type="ORF">IV494_01500</name>
</gene>
<dbReference type="Gene3D" id="2.40.160.20">
    <property type="match status" value="1"/>
</dbReference>
<feature type="chain" id="PRO_5045362093" evidence="1">
    <location>
        <begin position="19"/>
        <end position="185"/>
    </location>
</feature>
<dbReference type="InterPro" id="IPR025665">
    <property type="entry name" value="Beta-barrel_OMP_2"/>
</dbReference>
<evidence type="ECO:0000259" key="2">
    <source>
        <dbReference type="Pfam" id="PF13568"/>
    </source>
</evidence>